<dbReference type="AlphaFoldDB" id="A0AB39HGY4"/>
<dbReference type="EMBL" id="CP162601">
    <property type="protein sequence ID" value="XDK26024.1"/>
    <property type="molecule type" value="Genomic_DNA"/>
</dbReference>
<dbReference type="CDD" id="cd13544">
    <property type="entry name" value="PBP2_Fbp_like_1"/>
    <property type="match status" value="1"/>
</dbReference>
<dbReference type="RefSeq" id="WP_306101316.1">
    <property type="nucleotide sequence ID" value="NZ_CP162601.1"/>
</dbReference>
<proteinExistence type="predicted"/>
<dbReference type="GO" id="GO:0030288">
    <property type="term" value="C:outer membrane-bounded periplasmic space"/>
    <property type="evidence" value="ECO:0007669"/>
    <property type="project" value="TreeGrafter"/>
</dbReference>
<reference evidence="3" key="1">
    <citation type="submission" date="2024-07" db="EMBL/GenBank/DDBJ databases">
        <title>Genome Analysis of a Potential Novel Vibrio Species Secreting pH- and Thermo-stable Alginate Lyase and its Application in Producing Alginate Oligosaccharides.</title>
        <authorList>
            <person name="Huang H."/>
            <person name="Bao K."/>
        </authorList>
    </citation>
    <scope>NUCLEOTIDE SEQUENCE</scope>
    <source>
        <strain evidence="3">HB236076</strain>
    </source>
</reference>
<evidence type="ECO:0000256" key="1">
    <source>
        <dbReference type="ARBA" id="ARBA00022729"/>
    </source>
</evidence>
<keyword evidence="1 2" id="KW-0732">Signal</keyword>
<evidence type="ECO:0000313" key="3">
    <source>
        <dbReference type="EMBL" id="XDK26024.1"/>
    </source>
</evidence>
<dbReference type="InterPro" id="IPR026045">
    <property type="entry name" value="Ferric-bd"/>
</dbReference>
<dbReference type="PIRSF" id="PIRSF002825">
    <property type="entry name" value="CfbpA"/>
    <property type="match status" value="1"/>
</dbReference>
<protein>
    <submittedName>
        <fullName evidence="3">ABC transporter substrate-binding protein</fullName>
    </submittedName>
</protein>
<gene>
    <name evidence="3" type="ORF">AB0763_05140</name>
</gene>
<dbReference type="Pfam" id="PF13343">
    <property type="entry name" value="SBP_bac_6"/>
    <property type="match status" value="1"/>
</dbReference>
<dbReference type="PANTHER" id="PTHR30006:SF2">
    <property type="entry name" value="ABC TRANSPORTER SUBSTRATE-BINDING PROTEIN"/>
    <property type="match status" value="1"/>
</dbReference>
<organism evidence="3">
    <name type="scientific">Vibrio sp. HB236076</name>
    <dbReference type="NCBI Taxonomy" id="3232307"/>
    <lineage>
        <taxon>Bacteria</taxon>
        <taxon>Pseudomonadati</taxon>
        <taxon>Pseudomonadota</taxon>
        <taxon>Gammaproteobacteria</taxon>
        <taxon>Vibrionales</taxon>
        <taxon>Vibrionaceae</taxon>
        <taxon>Vibrio</taxon>
    </lineage>
</organism>
<dbReference type="PANTHER" id="PTHR30006">
    <property type="entry name" value="THIAMINE-BINDING PERIPLASMIC PROTEIN-RELATED"/>
    <property type="match status" value="1"/>
</dbReference>
<name>A0AB39HGY4_9VIBR</name>
<accession>A0AB39HGY4</accession>
<dbReference type="SUPFAM" id="SSF53850">
    <property type="entry name" value="Periplasmic binding protein-like II"/>
    <property type="match status" value="1"/>
</dbReference>
<dbReference type="KEGG" id="vih:AB0763_05140"/>
<sequence>MKKGLFLFGAMASSLFPLQVTHAADKGEVVVYCSTGEQWCRVMTEAFERETGIHVLMTRRSSGETYAQLRAESNQPRADIWWGGTGDPHLQAAQENLTVKYQSDKLSQLQDWAVRQAKSSDYKTVGIYAGALGFGYNSDLIRDQAPRCWQDLLDSKYESDIQVANPNSSGTAYTMLATMVQLFGEDQAFDYLKKLHGNINQYTKSGSAPIRAAATGETAVGIVFMHDAVAQAAQGAPIVTVSPCEGTGYEIGSMSMVKGGPNPENAKKWYDWALSAEAQSLAGQAQSYQVPSNKNATVPALAPKLADIKLIDYDFKRYGSAEVRSALLKRWDNEIGSLR</sequence>
<evidence type="ECO:0000256" key="2">
    <source>
        <dbReference type="SAM" id="SignalP"/>
    </source>
</evidence>
<dbReference type="GO" id="GO:0030975">
    <property type="term" value="F:thiamine binding"/>
    <property type="evidence" value="ECO:0007669"/>
    <property type="project" value="TreeGrafter"/>
</dbReference>
<dbReference type="GO" id="GO:0030976">
    <property type="term" value="F:thiamine pyrophosphate binding"/>
    <property type="evidence" value="ECO:0007669"/>
    <property type="project" value="TreeGrafter"/>
</dbReference>
<dbReference type="GO" id="GO:0015888">
    <property type="term" value="P:thiamine transport"/>
    <property type="evidence" value="ECO:0007669"/>
    <property type="project" value="TreeGrafter"/>
</dbReference>
<dbReference type="Gene3D" id="3.40.190.10">
    <property type="entry name" value="Periplasmic binding protein-like II"/>
    <property type="match status" value="2"/>
</dbReference>
<feature type="signal peptide" evidence="2">
    <location>
        <begin position="1"/>
        <end position="23"/>
    </location>
</feature>
<feature type="chain" id="PRO_5044287826" evidence="2">
    <location>
        <begin position="24"/>
        <end position="339"/>
    </location>
</feature>